<proteinExistence type="predicted"/>
<reference evidence="1 2" key="1">
    <citation type="submission" date="2018-12" db="EMBL/GenBank/DDBJ databases">
        <title>Flammeovirga pectinis sp. nov., isolated from the gut of the Korean scallop, Patinopecten yessoensis.</title>
        <authorList>
            <person name="Bae J.-W."/>
            <person name="Jeong Y.-S."/>
            <person name="Kang W."/>
        </authorList>
    </citation>
    <scope>NUCLEOTIDE SEQUENCE [LARGE SCALE GENOMIC DNA]</scope>
    <source>
        <strain evidence="1 2">L12M1</strain>
    </source>
</reference>
<organism evidence="1 2">
    <name type="scientific">Flammeovirga pectinis</name>
    <dbReference type="NCBI Taxonomy" id="2494373"/>
    <lineage>
        <taxon>Bacteria</taxon>
        <taxon>Pseudomonadati</taxon>
        <taxon>Bacteroidota</taxon>
        <taxon>Cytophagia</taxon>
        <taxon>Cytophagales</taxon>
        <taxon>Flammeovirgaceae</taxon>
        <taxon>Flammeovirga</taxon>
    </lineage>
</organism>
<dbReference type="AlphaFoldDB" id="A0A3S9P6S3"/>
<dbReference type="KEGG" id="fll:EI427_17290"/>
<protein>
    <submittedName>
        <fullName evidence="1">Uncharacterized protein</fullName>
    </submittedName>
</protein>
<name>A0A3S9P6S3_9BACT</name>
<gene>
    <name evidence="1" type="ORF">EI427_17290</name>
</gene>
<accession>A0A3S9P6S3</accession>
<dbReference type="InterPro" id="IPR028059">
    <property type="entry name" value="SWM_rpt"/>
</dbReference>
<evidence type="ECO:0000313" key="1">
    <source>
        <dbReference type="EMBL" id="AZQ63915.1"/>
    </source>
</evidence>
<evidence type="ECO:0000313" key="2">
    <source>
        <dbReference type="Proteomes" id="UP000267268"/>
    </source>
</evidence>
<dbReference type="Pfam" id="PF13753">
    <property type="entry name" value="SWM_repeat"/>
    <property type="match status" value="1"/>
</dbReference>
<dbReference type="RefSeq" id="WP_126617093.1">
    <property type="nucleotide sequence ID" value="NZ_CP034562.1"/>
</dbReference>
<sequence>MKTLKHISFILFTLFALLGCNKEEELQTPTYSDVSWYTEAGGFAHNNLVRNAGESMAFMDLSQGIYSHEWVLDSGNFFIEGNYIKGDDLRDYIIPESGSNSSEYSVNVLFTEAGLQGVRLNNVFYNPVTYIGLGSEGDADTLEAFQRPDGMWEIDTTFYVDVYTALEPRVQIESNGKVIAEISVDTIYIDGQEPTLYDPEDNTTWPSLTVPLGEGIIYRDVSIVGRPEVREWIFPKSIEIIDFEAESAQDQAENSPEVTLKFTAMKEELGGSITIAREKPDAIAATQRMSIPLVFDPQIADVQAAFAVVHKDVVILTINADDQPTSDESTWQEITIEKGDNLQLVDLSTRGLLNYDVVTRLWSFDDATTSTDSIAYVVYNELTDGDNYHTVGNFKVARAKEGTIPAGEDQKIIPLKVKVALEARPTFKEGGIAATKNEISAGVTEKVIAFSVSENLKDIVDQDVAKSAFTITVDNQEAGFPATVFEITSVQVNSSDRKQIELRLTNDIYNTDNITVAYSGEADNAISSEAGVSLEDFGAESVTMYGTANILNSEMASFELEKEANGPYATGWYNQQNVTTWNRTDEKSSSGSYGVKFYAENQAALHKTRDRMQSVDNDQSINETLVENDQVRISFDIFIPASNTMTDGLSCQFINPATGVTKISTAADARGVWVTKNIDIVMSASLVPPSGKTSSFAIQLSTNDLAGIAATEAIEFYIDNVNIRIHELRP</sequence>
<keyword evidence="2" id="KW-1185">Reference proteome</keyword>
<dbReference type="Proteomes" id="UP000267268">
    <property type="component" value="Chromosome 1"/>
</dbReference>
<dbReference type="PROSITE" id="PS51257">
    <property type="entry name" value="PROKAR_LIPOPROTEIN"/>
    <property type="match status" value="1"/>
</dbReference>
<dbReference type="EMBL" id="CP034562">
    <property type="protein sequence ID" value="AZQ63915.1"/>
    <property type="molecule type" value="Genomic_DNA"/>
</dbReference>
<dbReference type="OrthoDB" id="9800955at2"/>